<evidence type="ECO:0000256" key="1">
    <source>
        <dbReference type="SAM" id="MobiDB-lite"/>
    </source>
</evidence>
<dbReference type="PRINTS" id="PR00042">
    <property type="entry name" value="LEUZIPPRFOS"/>
</dbReference>
<dbReference type="PROSITE" id="PS50217">
    <property type="entry name" value="BZIP"/>
    <property type="match status" value="1"/>
</dbReference>
<keyword evidence="4" id="KW-1185">Reference proteome</keyword>
<dbReference type="Pfam" id="PF00170">
    <property type="entry name" value="bZIP_1"/>
    <property type="match status" value="1"/>
</dbReference>
<dbReference type="InterPro" id="IPR046347">
    <property type="entry name" value="bZIP_sf"/>
</dbReference>
<protein>
    <recommendedName>
        <fullName evidence="2">BZIP domain-containing protein</fullName>
    </recommendedName>
</protein>
<reference evidence="3" key="1">
    <citation type="submission" date="2021-01" db="EMBL/GenBank/DDBJ databases">
        <authorList>
            <person name="Zahm M."/>
            <person name="Roques C."/>
            <person name="Cabau C."/>
            <person name="Klopp C."/>
            <person name="Donnadieu C."/>
            <person name="Jouanno E."/>
            <person name="Lampietro C."/>
            <person name="Louis A."/>
            <person name="Herpin A."/>
            <person name="Echchiki A."/>
            <person name="Berthelot C."/>
            <person name="Parey E."/>
            <person name="Roest-Crollius H."/>
            <person name="Braasch I."/>
            <person name="Postlethwait J."/>
            <person name="Bobe J."/>
            <person name="Montfort J."/>
            <person name="Bouchez O."/>
            <person name="Begum T."/>
            <person name="Mejri S."/>
            <person name="Adams A."/>
            <person name="Chen W.-J."/>
            <person name="Guiguen Y."/>
        </authorList>
    </citation>
    <scope>NUCLEOTIDE SEQUENCE</scope>
    <source>
        <tissue evidence="3">Blood</tissue>
    </source>
</reference>
<evidence type="ECO:0000313" key="4">
    <source>
        <dbReference type="Proteomes" id="UP000829720"/>
    </source>
</evidence>
<dbReference type="PANTHER" id="PTHR23351">
    <property type="entry name" value="FOS TRANSCRIPTION FACTOR-RELATED"/>
    <property type="match status" value="1"/>
</dbReference>
<dbReference type="GO" id="GO:0005634">
    <property type="term" value="C:nucleus"/>
    <property type="evidence" value="ECO:0007669"/>
    <property type="project" value="TreeGrafter"/>
</dbReference>
<dbReference type="InterPro" id="IPR004827">
    <property type="entry name" value="bZIP"/>
</dbReference>
<dbReference type="OrthoDB" id="295274at2759"/>
<dbReference type="PROSITE" id="PS00036">
    <property type="entry name" value="BZIP_BASIC"/>
    <property type="match status" value="1"/>
</dbReference>
<comment type="caution">
    <text evidence="3">The sequence shown here is derived from an EMBL/GenBank/DDBJ whole genome shotgun (WGS) entry which is preliminary data.</text>
</comment>
<dbReference type="GO" id="GO:0000981">
    <property type="term" value="F:DNA-binding transcription factor activity, RNA polymerase II-specific"/>
    <property type="evidence" value="ECO:0007669"/>
    <property type="project" value="TreeGrafter"/>
</dbReference>
<dbReference type="EMBL" id="JAERUA010000006">
    <property type="protein sequence ID" value="KAI1898703.1"/>
    <property type="molecule type" value="Genomic_DNA"/>
</dbReference>
<dbReference type="PANTHER" id="PTHR23351:SF51">
    <property type="entry name" value="BASIC LEUCINE ZIPPER TRANSCRIPTIONAL FACTOR ATF-LIKE"/>
    <property type="match status" value="1"/>
</dbReference>
<evidence type="ECO:0000259" key="2">
    <source>
        <dbReference type="PROSITE" id="PS50217"/>
    </source>
</evidence>
<name>A0A8T3DNA1_9TELE</name>
<evidence type="ECO:0000313" key="3">
    <source>
        <dbReference type="EMBL" id="KAI1898703.1"/>
    </source>
</evidence>
<dbReference type="GO" id="GO:0000978">
    <property type="term" value="F:RNA polymerase II cis-regulatory region sequence-specific DNA binding"/>
    <property type="evidence" value="ECO:0007669"/>
    <property type="project" value="TreeGrafter"/>
</dbReference>
<dbReference type="InterPro" id="IPR000837">
    <property type="entry name" value="AP-1"/>
</dbReference>
<dbReference type="Proteomes" id="UP000829720">
    <property type="component" value="Unassembled WGS sequence"/>
</dbReference>
<proteinExistence type="predicted"/>
<dbReference type="SUPFAM" id="SSF57959">
    <property type="entry name" value="Leucine zipper domain"/>
    <property type="match status" value="1"/>
</dbReference>
<sequence>MLILMEAKPEGSLAAMSGDDSSQSASDTGNWSCSDRKCKRREKNRVAAQKSRKKQTERADALHQELQSLEHSNAAYEKEIAQLRLELEQYSSVLKEHEPHCCIFSFSSQRTIQNATSSTQTPAAPLPAAANHTELSLPDFLDGTEWSHIWDAQKW</sequence>
<dbReference type="AlphaFoldDB" id="A0A8T3DNA1"/>
<gene>
    <name evidence="3" type="ORF">AGOR_G00075100</name>
</gene>
<dbReference type="SMART" id="SM00338">
    <property type="entry name" value="BRLZ"/>
    <property type="match status" value="1"/>
</dbReference>
<feature type="compositionally biased region" description="Polar residues" evidence="1">
    <location>
        <begin position="19"/>
        <end position="33"/>
    </location>
</feature>
<accession>A0A8T3DNA1</accession>
<dbReference type="Gene3D" id="1.20.5.170">
    <property type="match status" value="1"/>
</dbReference>
<feature type="region of interest" description="Disordered" evidence="1">
    <location>
        <begin position="1"/>
        <end position="62"/>
    </location>
</feature>
<feature type="domain" description="BZIP" evidence="2">
    <location>
        <begin position="34"/>
        <end position="97"/>
    </location>
</feature>
<organism evidence="3 4">
    <name type="scientific">Albula goreensis</name>
    <dbReference type="NCBI Taxonomy" id="1534307"/>
    <lineage>
        <taxon>Eukaryota</taxon>
        <taxon>Metazoa</taxon>
        <taxon>Chordata</taxon>
        <taxon>Craniata</taxon>
        <taxon>Vertebrata</taxon>
        <taxon>Euteleostomi</taxon>
        <taxon>Actinopterygii</taxon>
        <taxon>Neopterygii</taxon>
        <taxon>Teleostei</taxon>
        <taxon>Albuliformes</taxon>
        <taxon>Albulidae</taxon>
        <taxon>Albula</taxon>
    </lineage>
</organism>